<evidence type="ECO:0000256" key="1">
    <source>
        <dbReference type="ARBA" id="ARBA00093462"/>
    </source>
</evidence>
<organism evidence="5 6">
    <name type="scientific">Halobacillus campisalis</name>
    <dbReference type="NCBI Taxonomy" id="435909"/>
    <lineage>
        <taxon>Bacteria</taxon>
        <taxon>Bacillati</taxon>
        <taxon>Bacillota</taxon>
        <taxon>Bacilli</taxon>
        <taxon>Bacillales</taxon>
        <taxon>Bacillaceae</taxon>
        <taxon>Halobacillus</taxon>
    </lineage>
</organism>
<sequence length="449" mass="52212">MDSAVGKLLPVDGFRISRKGVFPQNAQWALTHLYQPVIGQLAVSLYQFLCTEQETSNGDDLQTHHTLMTYLSTPLDKIYEARQKLEAIGMLRTFLKNEEEKVYIYEIRPPFAAEEFISDTFLSLLLQHEIGIDKFKQLKKRLMRESISYEGFTDITESFDQIFHHNFPAAVQSEGPKNQGEPRVDNVRKGPVLMNHRIDFNWLHEALTQRMYPADKILSGMNRKVIIQLASLYNLSSTEIERALTWAINEDNELNLEEFKSACHDFMKSHSQVNANVLNQRERIADDSTEMKSKEDQFVQLLEQISPKELLEDLSNGNQAADQDMKMIRDVMTEQGVSPGVMNVLVHYVLLKTDMKLSKPYLEKIASHWARKNVTTVRQAMNLAKAEHQKYQQWGQQKNQYRKKSTEVIPEWFKKQDEQREQEQTKSQSFDSTELEKRIRMLSNKENGM</sequence>
<accession>A0ABW2K4P8</accession>
<feature type="compositionally biased region" description="Basic and acidic residues" evidence="2">
    <location>
        <begin position="415"/>
        <end position="424"/>
    </location>
</feature>
<dbReference type="Pfam" id="PF07261">
    <property type="entry name" value="DnaB_2"/>
    <property type="match status" value="1"/>
</dbReference>
<feature type="domain" description="DnaB/C C-terminal" evidence="3">
    <location>
        <begin position="317"/>
        <end position="381"/>
    </location>
</feature>
<evidence type="ECO:0000259" key="4">
    <source>
        <dbReference type="Pfam" id="PF25888"/>
    </source>
</evidence>
<dbReference type="Pfam" id="PF25888">
    <property type="entry name" value="WHD_DnaB"/>
    <property type="match status" value="1"/>
</dbReference>
<dbReference type="RefSeq" id="WP_289214639.1">
    <property type="nucleotide sequence ID" value="NZ_JAPVRC010000001.1"/>
</dbReference>
<dbReference type="Proteomes" id="UP001596494">
    <property type="component" value="Unassembled WGS sequence"/>
</dbReference>
<reference evidence="6" key="1">
    <citation type="journal article" date="2019" name="Int. J. Syst. Evol. Microbiol.">
        <title>The Global Catalogue of Microorganisms (GCM) 10K type strain sequencing project: providing services to taxonomists for standard genome sequencing and annotation.</title>
        <authorList>
            <consortium name="The Broad Institute Genomics Platform"/>
            <consortium name="The Broad Institute Genome Sequencing Center for Infectious Disease"/>
            <person name="Wu L."/>
            <person name="Ma J."/>
        </authorList>
    </citation>
    <scope>NUCLEOTIDE SEQUENCE [LARGE SCALE GENOMIC DNA]</scope>
    <source>
        <strain evidence="6">CCUG 73951</strain>
    </source>
</reference>
<comment type="caution">
    <text evidence="5">The sequence shown here is derived from an EMBL/GenBank/DDBJ whole genome shotgun (WGS) entry which is preliminary data.</text>
</comment>
<keyword evidence="6" id="KW-1185">Reference proteome</keyword>
<comment type="similarity">
    <text evidence="1">Belongs to the DnaB/DnaD family.</text>
</comment>
<dbReference type="EMBL" id="JBHTBY010000006">
    <property type="protein sequence ID" value="MFC7321110.1"/>
    <property type="molecule type" value="Genomic_DNA"/>
</dbReference>
<dbReference type="InterPro" id="IPR058660">
    <property type="entry name" value="WHD_DnaB"/>
</dbReference>
<evidence type="ECO:0000256" key="2">
    <source>
        <dbReference type="SAM" id="MobiDB-lite"/>
    </source>
</evidence>
<evidence type="ECO:0000259" key="3">
    <source>
        <dbReference type="Pfam" id="PF07261"/>
    </source>
</evidence>
<dbReference type="Gene3D" id="1.10.10.630">
    <property type="entry name" value="DnaD domain-like"/>
    <property type="match status" value="1"/>
</dbReference>
<evidence type="ECO:0000313" key="6">
    <source>
        <dbReference type="Proteomes" id="UP001596494"/>
    </source>
</evidence>
<feature type="domain" description="Replicative helicase loading/DNA remodeling protein DnaB N-terminal winged helix" evidence="4">
    <location>
        <begin position="10"/>
        <end position="201"/>
    </location>
</feature>
<protein>
    <submittedName>
        <fullName evidence="5">Replication initiation and membrane attachment family protein</fullName>
    </submittedName>
</protein>
<dbReference type="InterPro" id="IPR006343">
    <property type="entry name" value="DnaB/C_C"/>
</dbReference>
<evidence type="ECO:0000313" key="5">
    <source>
        <dbReference type="EMBL" id="MFC7321110.1"/>
    </source>
</evidence>
<name>A0ABW2K4P8_9BACI</name>
<dbReference type="InterPro" id="IPR034829">
    <property type="entry name" value="DnaD-like_sf"/>
</dbReference>
<gene>
    <name evidence="5" type="ORF">ACFQMN_09480</name>
</gene>
<feature type="region of interest" description="Disordered" evidence="2">
    <location>
        <begin position="415"/>
        <end position="449"/>
    </location>
</feature>
<proteinExistence type="inferred from homology"/>